<accession>A0A178MUQ3</accession>
<dbReference type="EMBL" id="LWQT01000038">
    <property type="protein sequence ID" value="OAN53869.1"/>
    <property type="molecule type" value="Genomic_DNA"/>
</dbReference>
<dbReference type="AlphaFoldDB" id="A0A178MUQ3"/>
<dbReference type="STRING" id="1285242.A6A04_13330"/>
<dbReference type="NCBIfam" id="NF046037">
    <property type="entry name" value="carphisopro"/>
    <property type="match status" value="1"/>
</dbReference>
<evidence type="ECO:0000313" key="1">
    <source>
        <dbReference type="EMBL" id="OAN53869.1"/>
    </source>
</evidence>
<reference evidence="1 2" key="1">
    <citation type="submission" date="2016-04" db="EMBL/GenBank/DDBJ databases">
        <title>Draft genome sequence of freshwater magnetotactic bacteria Magnetospirillum marisnigri SP-1 and Magnetospirillum moscoviense BB-1.</title>
        <authorList>
            <person name="Koziaeva V."/>
            <person name="Dziuba M.V."/>
            <person name="Ivanov T.M."/>
            <person name="Kuznetsov B."/>
            <person name="Grouzdev D.S."/>
        </authorList>
    </citation>
    <scope>NUCLEOTIDE SEQUENCE [LARGE SCALE GENOMIC DNA]</scope>
    <source>
        <strain evidence="1 2">SP-1</strain>
    </source>
</reference>
<dbReference type="InterPro" id="IPR059216">
    <property type="entry name" value="LeuA_carph_isopro_dom"/>
</dbReference>
<keyword evidence="2" id="KW-1185">Reference proteome</keyword>
<dbReference type="Gene3D" id="1.10.260.40">
    <property type="entry name" value="lambda repressor-like DNA-binding domains"/>
    <property type="match status" value="1"/>
</dbReference>
<protein>
    <submittedName>
        <fullName evidence="1">Uncharacterized protein</fullName>
    </submittedName>
</protein>
<proteinExistence type="predicted"/>
<dbReference type="Proteomes" id="UP000078428">
    <property type="component" value="Unassembled WGS sequence"/>
</dbReference>
<organism evidence="1 2">
    <name type="scientific">Paramagnetospirillum marisnigri</name>
    <dbReference type="NCBI Taxonomy" id="1285242"/>
    <lineage>
        <taxon>Bacteria</taxon>
        <taxon>Pseudomonadati</taxon>
        <taxon>Pseudomonadota</taxon>
        <taxon>Alphaproteobacteria</taxon>
        <taxon>Rhodospirillales</taxon>
        <taxon>Magnetospirillaceae</taxon>
        <taxon>Paramagnetospirillum</taxon>
    </lineage>
</organism>
<dbReference type="GO" id="GO:0003677">
    <property type="term" value="F:DNA binding"/>
    <property type="evidence" value="ECO:0007669"/>
    <property type="project" value="InterPro"/>
</dbReference>
<comment type="caution">
    <text evidence="1">The sequence shown here is derived from an EMBL/GenBank/DDBJ whole genome shotgun (WGS) entry which is preliminary data.</text>
</comment>
<sequence>MFRIVPPMKTFADIIALWGTATALAADIGETGLNVRAWRNRNSIPASRWLDVIAAAKRRGIEGVTLDVLARLAARPSTDWTPPADDGRAA</sequence>
<dbReference type="InterPro" id="IPR010982">
    <property type="entry name" value="Lambda_DNA-bd_dom_sf"/>
</dbReference>
<gene>
    <name evidence="1" type="ORF">A6A04_13330</name>
</gene>
<evidence type="ECO:0000313" key="2">
    <source>
        <dbReference type="Proteomes" id="UP000078428"/>
    </source>
</evidence>
<name>A0A178MUQ3_9PROT</name>